<keyword evidence="2" id="KW-1185">Reference proteome</keyword>
<evidence type="ECO:0000313" key="1">
    <source>
        <dbReference type="EMBL" id="KAK2591527.1"/>
    </source>
</evidence>
<evidence type="ECO:0000313" key="2">
    <source>
        <dbReference type="Proteomes" id="UP001251528"/>
    </source>
</evidence>
<dbReference type="Proteomes" id="UP001251528">
    <property type="component" value="Unassembled WGS sequence"/>
</dbReference>
<protein>
    <submittedName>
        <fullName evidence="1">Uncharacterized protein</fullName>
    </submittedName>
</protein>
<proteinExistence type="predicted"/>
<dbReference type="EMBL" id="JASWJB010000328">
    <property type="protein sequence ID" value="KAK2591527.1"/>
    <property type="molecule type" value="Genomic_DNA"/>
</dbReference>
<accession>A0AAJ0CFC2</accession>
<organism evidence="1 2">
    <name type="scientific">Conoideocrella luteorostrata</name>
    <dbReference type="NCBI Taxonomy" id="1105319"/>
    <lineage>
        <taxon>Eukaryota</taxon>
        <taxon>Fungi</taxon>
        <taxon>Dikarya</taxon>
        <taxon>Ascomycota</taxon>
        <taxon>Pezizomycotina</taxon>
        <taxon>Sordariomycetes</taxon>
        <taxon>Hypocreomycetidae</taxon>
        <taxon>Hypocreales</taxon>
        <taxon>Clavicipitaceae</taxon>
        <taxon>Conoideocrella</taxon>
    </lineage>
</organism>
<comment type="caution">
    <text evidence="1">The sequence shown here is derived from an EMBL/GenBank/DDBJ whole genome shotgun (WGS) entry which is preliminary data.</text>
</comment>
<dbReference type="AlphaFoldDB" id="A0AAJ0CFC2"/>
<sequence>MRVKRGVKGEPSTSVPLDVCSMNNTDFYGDEAWTIKEMEKACTRIWHEEGRVSIYSRLVKIIDESGGDPDVVDPAMYTTMPLEDMIDHPGGEMYNLLMLKSTSWNVMGKTSFDQAYWKSWVERSMDDIVNSMMSKYGIGQPYVQMRDAMLMGTIVSRDKNFIRVRTSEPQPIPAVLATSDMGFSDCSSALTKMTASLYQREIDAAKHGRSSDKATAVETLLKMTDNCFSFVYANGPIGEDDAGVGGPCRHRSPTPSCLVISEDQNKVVKSLSTDWYTSAASSNIMWFKDELRKEFKDSRVQMSRNMCKFAPFASSKDPVI</sequence>
<gene>
    <name evidence="1" type="ORF">QQS21_010777</name>
</gene>
<reference evidence="1" key="1">
    <citation type="submission" date="2023-06" db="EMBL/GenBank/DDBJ databases">
        <title>Conoideocrella luteorostrata (Hypocreales: Clavicipitaceae), a potential biocontrol fungus for elongate hemlock scale in United States Christmas tree production areas.</title>
        <authorList>
            <person name="Barrett H."/>
            <person name="Lovett B."/>
            <person name="Macias A.M."/>
            <person name="Stajich J.E."/>
            <person name="Kasson M.T."/>
        </authorList>
    </citation>
    <scope>NUCLEOTIDE SEQUENCE</scope>
    <source>
        <strain evidence="1">ARSEF 14590</strain>
    </source>
</reference>
<name>A0AAJ0CFC2_9HYPO</name>